<organism evidence="1">
    <name type="scientific">Candidatus Kentrum sp. LFY</name>
    <dbReference type="NCBI Taxonomy" id="2126342"/>
    <lineage>
        <taxon>Bacteria</taxon>
        <taxon>Pseudomonadati</taxon>
        <taxon>Pseudomonadota</taxon>
        <taxon>Gammaproteobacteria</taxon>
        <taxon>Candidatus Kentrum</taxon>
    </lineage>
</organism>
<reference evidence="1" key="1">
    <citation type="submission" date="2019-02" db="EMBL/GenBank/DDBJ databases">
        <authorList>
            <person name="Gruber-Vodicka R. H."/>
            <person name="Seah K. B. B."/>
        </authorList>
    </citation>
    <scope>NUCLEOTIDE SEQUENCE</scope>
    <source>
        <strain evidence="1">BECK_M7</strain>
    </source>
</reference>
<protein>
    <submittedName>
        <fullName evidence="1">Uncharacterized protein</fullName>
    </submittedName>
</protein>
<evidence type="ECO:0000313" key="1">
    <source>
        <dbReference type="EMBL" id="VFJ86801.1"/>
    </source>
</evidence>
<name>A0A450U602_9GAMM</name>
<accession>A0A450U602</accession>
<dbReference type="EMBL" id="CAADFF010000004">
    <property type="protein sequence ID" value="VFJ86801.1"/>
    <property type="molecule type" value="Genomic_DNA"/>
</dbReference>
<proteinExistence type="predicted"/>
<dbReference type="AlphaFoldDB" id="A0A450U602"/>
<gene>
    <name evidence="1" type="ORF">BECKLFY1418B_GA0070995_100493</name>
</gene>
<sequence length="238" mass="26334">MRENCTSGSVRGVPGDGHSYRKCPWQFACPKIYPRVLLRRLFDVFLSGYAALTPTYGSLNLAGSFPDLRRTVPDLREGFPSLPKGSPCRRKGFSIFWKGLPNLRKDFRGFRRAFPISRKYSSNLQKACPDLRRGFPDLRKGCFDSIGVPRSFGKLPRNLGKVFRVVGKPPKTSGNLSRTIGKIARGFGDVSCTFEGVSQNPGDSSTMVGSGISFSLFSLYLSGSLFICSNCLRCFSLN</sequence>